<evidence type="ECO:0000256" key="5">
    <source>
        <dbReference type="ARBA" id="ARBA00023306"/>
    </source>
</evidence>
<dbReference type="GO" id="GO:0097602">
    <property type="term" value="F:cullin family protein binding"/>
    <property type="evidence" value="ECO:0007669"/>
    <property type="project" value="InterPro"/>
</dbReference>
<dbReference type="FunCoup" id="A0A423XBV6">
    <property type="interactions" value="225"/>
</dbReference>
<evidence type="ECO:0000256" key="4">
    <source>
        <dbReference type="ARBA" id="ARBA00022833"/>
    </source>
</evidence>
<evidence type="ECO:0000313" key="8">
    <source>
        <dbReference type="Proteomes" id="UP000285146"/>
    </source>
</evidence>
<evidence type="ECO:0000313" key="7">
    <source>
        <dbReference type="EMBL" id="ROW13469.1"/>
    </source>
</evidence>
<dbReference type="SUPFAM" id="SSF57850">
    <property type="entry name" value="RING/U-box"/>
    <property type="match status" value="1"/>
</dbReference>
<dbReference type="Gene3D" id="3.30.40.10">
    <property type="entry name" value="Zinc/RING finger domain, C3HC4 (zinc finger)"/>
    <property type="match status" value="1"/>
</dbReference>
<dbReference type="PANTHER" id="PTHR11210">
    <property type="entry name" value="RING BOX"/>
    <property type="match status" value="1"/>
</dbReference>
<dbReference type="EMBL" id="LKEB01000019">
    <property type="protein sequence ID" value="ROW13469.1"/>
    <property type="molecule type" value="Genomic_DNA"/>
</dbReference>
<keyword evidence="3" id="KW-0833">Ubl conjugation pathway</keyword>
<keyword evidence="8" id="KW-1185">Reference proteome</keyword>
<dbReference type="InterPro" id="IPR024991">
    <property type="entry name" value="RING-H2_APC11"/>
</dbReference>
<gene>
    <name evidence="7" type="ORF">VPNG_04357</name>
</gene>
<dbReference type="GO" id="GO:0005680">
    <property type="term" value="C:anaphase-promoting complex"/>
    <property type="evidence" value="ECO:0007669"/>
    <property type="project" value="InterPro"/>
</dbReference>
<dbReference type="GO" id="GO:0008270">
    <property type="term" value="F:zinc ion binding"/>
    <property type="evidence" value="ECO:0007669"/>
    <property type="project" value="UniProtKB-KW"/>
</dbReference>
<evidence type="ECO:0000256" key="3">
    <source>
        <dbReference type="ARBA" id="ARBA00022786"/>
    </source>
</evidence>
<protein>
    <recommendedName>
        <fullName evidence="6">Anaphase-promoting complex subunit 11 RING-H2 finger domain-containing protein</fullName>
    </recommendedName>
</protein>
<dbReference type="STRING" id="1230097.A0A423XBV6"/>
<comment type="caution">
    <text evidence="7">The sequence shown here is derived from an EMBL/GenBank/DDBJ whole genome shotgun (WGS) entry which is preliminary data.</text>
</comment>
<name>A0A423XBV6_9PEZI</name>
<dbReference type="OrthoDB" id="1681166at2759"/>
<evidence type="ECO:0000259" key="6">
    <source>
        <dbReference type="Pfam" id="PF12861"/>
    </source>
</evidence>
<keyword evidence="2" id="KW-0863">Zinc-finger</keyword>
<keyword evidence="5" id="KW-0131">Cell cycle</keyword>
<reference evidence="7 8" key="1">
    <citation type="submission" date="2015-09" db="EMBL/GenBank/DDBJ databases">
        <title>Host preference determinants of Valsa canker pathogens revealed by comparative genomics.</title>
        <authorList>
            <person name="Yin Z."/>
            <person name="Huang L."/>
        </authorList>
    </citation>
    <scope>NUCLEOTIDE SEQUENCE [LARGE SCALE GENOMIC DNA]</scope>
    <source>
        <strain evidence="7 8">SXYLt</strain>
    </source>
</reference>
<sequence>MKVKIKKWSAVATWHWDIPDDDVCGICQIHFDGSCPSCRFPGDDCALFCPVELCSLLISWLRADRFQHCITQWIRQESSRGQCPMCRQNIEVALHIPTIGPKHGLYRNEACGPRAN</sequence>
<proteinExistence type="predicted"/>
<dbReference type="Proteomes" id="UP000285146">
    <property type="component" value="Unassembled WGS sequence"/>
</dbReference>
<dbReference type="InParanoid" id="A0A423XBV6"/>
<evidence type="ECO:0000256" key="1">
    <source>
        <dbReference type="ARBA" id="ARBA00022723"/>
    </source>
</evidence>
<dbReference type="Pfam" id="PF12861">
    <property type="entry name" value="zf-ANAPC11"/>
    <property type="match status" value="1"/>
</dbReference>
<dbReference type="InterPro" id="IPR051031">
    <property type="entry name" value="RING-box_E3_Ubiquitin_Ligase"/>
</dbReference>
<dbReference type="GO" id="GO:0031145">
    <property type="term" value="P:anaphase-promoting complex-dependent catabolic process"/>
    <property type="evidence" value="ECO:0007669"/>
    <property type="project" value="InterPro"/>
</dbReference>
<dbReference type="InterPro" id="IPR013083">
    <property type="entry name" value="Znf_RING/FYVE/PHD"/>
</dbReference>
<accession>A0A423XBV6</accession>
<feature type="domain" description="Anaphase-promoting complex subunit 11 RING-H2 finger" evidence="6">
    <location>
        <begin position="21"/>
        <end position="92"/>
    </location>
</feature>
<dbReference type="GO" id="GO:0061630">
    <property type="term" value="F:ubiquitin protein ligase activity"/>
    <property type="evidence" value="ECO:0007669"/>
    <property type="project" value="InterPro"/>
</dbReference>
<dbReference type="AlphaFoldDB" id="A0A423XBV6"/>
<evidence type="ECO:0000256" key="2">
    <source>
        <dbReference type="ARBA" id="ARBA00022771"/>
    </source>
</evidence>
<keyword evidence="4" id="KW-0862">Zinc</keyword>
<organism evidence="7 8">
    <name type="scientific">Cytospora leucostoma</name>
    <dbReference type="NCBI Taxonomy" id="1230097"/>
    <lineage>
        <taxon>Eukaryota</taxon>
        <taxon>Fungi</taxon>
        <taxon>Dikarya</taxon>
        <taxon>Ascomycota</taxon>
        <taxon>Pezizomycotina</taxon>
        <taxon>Sordariomycetes</taxon>
        <taxon>Sordariomycetidae</taxon>
        <taxon>Diaporthales</taxon>
        <taxon>Cytosporaceae</taxon>
        <taxon>Cytospora</taxon>
    </lineage>
</organism>
<keyword evidence="1" id="KW-0479">Metal-binding</keyword>